<reference evidence="3" key="1">
    <citation type="submission" date="2016-10" db="EMBL/GenBank/DDBJ databases">
        <authorList>
            <person name="Varghese N."/>
            <person name="Submissions S."/>
        </authorList>
    </citation>
    <scope>NUCLEOTIDE SEQUENCE [LARGE SCALE GENOMIC DNA]</scope>
    <source>
        <strain evidence="3">DSM 8415</strain>
    </source>
</reference>
<dbReference type="OrthoDB" id="5518420at2"/>
<keyword evidence="1" id="KW-0812">Transmembrane</keyword>
<dbReference type="Proteomes" id="UP000199411">
    <property type="component" value="Unassembled WGS sequence"/>
</dbReference>
<feature type="transmembrane region" description="Helical" evidence="1">
    <location>
        <begin position="6"/>
        <end position="29"/>
    </location>
</feature>
<organism evidence="2 3">
    <name type="scientific">Desulfurella multipotens</name>
    <dbReference type="NCBI Taxonomy" id="79269"/>
    <lineage>
        <taxon>Bacteria</taxon>
        <taxon>Pseudomonadati</taxon>
        <taxon>Campylobacterota</taxon>
        <taxon>Desulfurellia</taxon>
        <taxon>Desulfurellales</taxon>
        <taxon>Desulfurellaceae</taxon>
        <taxon>Desulfurella</taxon>
    </lineage>
</organism>
<dbReference type="EMBL" id="FMYU01000002">
    <property type="protein sequence ID" value="SDC14191.1"/>
    <property type="molecule type" value="Genomic_DNA"/>
</dbReference>
<gene>
    <name evidence="2" type="ORF">SAMN05660835_00389</name>
</gene>
<dbReference type="RefSeq" id="WP_025392622.1">
    <property type="nucleotide sequence ID" value="NZ_FMYU01000002.1"/>
</dbReference>
<evidence type="ECO:0000313" key="3">
    <source>
        <dbReference type="Proteomes" id="UP000199411"/>
    </source>
</evidence>
<protein>
    <recommendedName>
        <fullName evidence="4">DUF948 domain-containing protein</fullName>
    </recommendedName>
</protein>
<dbReference type="AlphaFoldDB" id="A0A1G6J661"/>
<keyword evidence="1" id="KW-0472">Membrane</keyword>
<proteinExistence type="predicted"/>
<dbReference type="Gene3D" id="1.20.120.20">
    <property type="entry name" value="Apolipoprotein"/>
    <property type="match status" value="1"/>
</dbReference>
<evidence type="ECO:0000313" key="2">
    <source>
        <dbReference type="EMBL" id="SDC14191.1"/>
    </source>
</evidence>
<name>A0A1G6J661_9BACT</name>
<accession>A0A1G6J661</accession>
<keyword evidence="1" id="KW-1133">Transmembrane helix</keyword>
<keyword evidence="3" id="KW-1185">Reference proteome</keyword>
<evidence type="ECO:0000256" key="1">
    <source>
        <dbReference type="SAM" id="Phobius"/>
    </source>
</evidence>
<sequence>MNIGEVSLVIIAVVYLGFAISGLVALILVKNQYNKLQKKIDEIKQEIQPFVADSKDMFYKATDMMNMSKEILVSVKELSNKAKETLSDILDGAKEASNSVSNLVIDTNKKAKAHIEYVFDRVESIEEKLDEVYAYLFGIVNFVKKFKGDKDE</sequence>
<evidence type="ECO:0008006" key="4">
    <source>
        <dbReference type="Google" id="ProtNLM"/>
    </source>
</evidence>